<comment type="caution">
    <text evidence="2">The sequence shown here is derived from an EMBL/GenBank/DDBJ whole genome shotgun (WGS) entry which is preliminary data.</text>
</comment>
<evidence type="ECO:0000313" key="3">
    <source>
        <dbReference type="Proteomes" id="UP001431019"/>
    </source>
</evidence>
<dbReference type="InterPro" id="IPR047650">
    <property type="entry name" value="Transpos_IS110"/>
</dbReference>
<gene>
    <name evidence="2" type="ORF">LJ656_34335</name>
</gene>
<dbReference type="Pfam" id="PF02371">
    <property type="entry name" value="Transposase_20"/>
    <property type="match status" value="1"/>
</dbReference>
<sequence length="224" mass="25106">MQALHRVRAQFVHQRTALVSQFRCFLLEYGIAIHACIGMFRRDATRILSDDSNDLTPTMRQLLTDLWSDFLRIDERVAALSSQIEASAKHDVVQRLTTIPGIGPLGASALCAAIGNGKQFRSGRDLAAWIGLVPRQHTTGGKPTLPGISIRGNTYLRRLLVLGAQFYLMHLDRSRDRLGQWLDTLESSIHHNKVVIALANKLARVAWVVLTRPGALYEKMDPRF</sequence>
<name>A0ABS8K647_9BURK</name>
<dbReference type="Proteomes" id="UP001431019">
    <property type="component" value="Unassembled WGS sequence"/>
</dbReference>
<organism evidence="2 3">
    <name type="scientific">Paraburkholderia sejongensis</name>
    <dbReference type="NCBI Taxonomy" id="2886946"/>
    <lineage>
        <taxon>Bacteria</taxon>
        <taxon>Pseudomonadati</taxon>
        <taxon>Pseudomonadota</taxon>
        <taxon>Betaproteobacteria</taxon>
        <taxon>Burkholderiales</taxon>
        <taxon>Burkholderiaceae</taxon>
        <taxon>Paraburkholderia</taxon>
    </lineage>
</organism>
<reference evidence="2 3" key="1">
    <citation type="submission" date="2021-11" db="EMBL/GenBank/DDBJ databases">
        <authorList>
            <person name="Oh E.-T."/>
            <person name="Kim S.-B."/>
        </authorList>
    </citation>
    <scope>NUCLEOTIDE SEQUENCE [LARGE SCALE GENOMIC DNA]</scope>
    <source>
        <strain evidence="2 3">MMS20-SJTR3</strain>
    </source>
</reference>
<dbReference type="PANTHER" id="PTHR33055:SF3">
    <property type="entry name" value="PUTATIVE TRANSPOSASE FOR IS117-RELATED"/>
    <property type="match status" value="1"/>
</dbReference>
<proteinExistence type="predicted"/>
<feature type="domain" description="Transposase IS116/IS110/IS902 C-terminal" evidence="1">
    <location>
        <begin position="94"/>
        <end position="170"/>
    </location>
</feature>
<protein>
    <submittedName>
        <fullName evidence="2">IS110 family transposase</fullName>
    </submittedName>
</protein>
<dbReference type="NCBIfam" id="NF033542">
    <property type="entry name" value="transpos_IS110"/>
    <property type="match status" value="1"/>
</dbReference>
<evidence type="ECO:0000259" key="1">
    <source>
        <dbReference type="Pfam" id="PF02371"/>
    </source>
</evidence>
<keyword evidence="3" id="KW-1185">Reference proteome</keyword>
<dbReference type="RefSeq" id="WP_230513878.1">
    <property type="nucleotide sequence ID" value="NZ_JAJITD010000036.1"/>
</dbReference>
<dbReference type="InterPro" id="IPR003346">
    <property type="entry name" value="Transposase_20"/>
</dbReference>
<dbReference type="PANTHER" id="PTHR33055">
    <property type="entry name" value="TRANSPOSASE FOR INSERTION SEQUENCE ELEMENT IS1111A"/>
    <property type="match status" value="1"/>
</dbReference>
<dbReference type="EMBL" id="JAJITD010000036">
    <property type="protein sequence ID" value="MCC8397626.1"/>
    <property type="molecule type" value="Genomic_DNA"/>
</dbReference>
<evidence type="ECO:0000313" key="2">
    <source>
        <dbReference type="EMBL" id="MCC8397626.1"/>
    </source>
</evidence>
<accession>A0ABS8K647</accession>